<comment type="caution">
    <text evidence="3">The sequence shown here is derived from an EMBL/GenBank/DDBJ whole genome shotgun (WGS) entry which is preliminary data.</text>
</comment>
<dbReference type="Proteomes" id="UP000621856">
    <property type="component" value="Unassembled WGS sequence"/>
</dbReference>
<name>A0A8J3EPT4_9PROT</name>
<reference evidence="3" key="3">
    <citation type="submission" date="2020-09" db="EMBL/GenBank/DDBJ databases">
        <authorList>
            <person name="Sun Q."/>
            <person name="Zhou Y."/>
        </authorList>
    </citation>
    <scope>NUCLEOTIDE SEQUENCE</scope>
    <source>
        <strain evidence="3">CGMCC 1.14984</strain>
    </source>
</reference>
<evidence type="ECO:0000313" key="5">
    <source>
        <dbReference type="Proteomes" id="UP000621856"/>
    </source>
</evidence>
<evidence type="ECO:0000313" key="3">
    <source>
        <dbReference type="EMBL" id="GGH92562.1"/>
    </source>
</evidence>
<dbReference type="SUPFAM" id="SSF53335">
    <property type="entry name" value="S-adenosyl-L-methionine-dependent methyltransferases"/>
    <property type="match status" value="1"/>
</dbReference>
<evidence type="ECO:0000313" key="4">
    <source>
        <dbReference type="EMBL" id="NHK26512.1"/>
    </source>
</evidence>
<reference evidence="3" key="1">
    <citation type="journal article" date="2014" name="Int. J. Syst. Evol. Microbiol.">
        <title>Complete genome sequence of Corynebacterium casei LMG S-19264T (=DSM 44701T), isolated from a smear-ripened cheese.</title>
        <authorList>
            <consortium name="US DOE Joint Genome Institute (JGI-PGF)"/>
            <person name="Walter F."/>
            <person name="Albersmeier A."/>
            <person name="Kalinowski J."/>
            <person name="Ruckert C."/>
        </authorList>
    </citation>
    <scope>NUCLEOTIDE SEQUENCE</scope>
    <source>
        <strain evidence="3">CGMCC 1.14984</strain>
    </source>
</reference>
<accession>A0A8J3EPT4</accession>
<evidence type="ECO:0000313" key="6">
    <source>
        <dbReference type="Proteomes" id="UP000818603"/>
    </source>
</evidence>
<organism evidence="3 5">
    <name type="scientific">Aquisalinus luteolus</name>
    <dbReference type="NCBI Taxonomy" id="1566827"/>
    <lineage>
        <taxon>Bacteria</taxon>
        <taxon>Pseudomonadati</taxon>
        <taxon>Pseudomonadota</taxon>
        <taxon>Alphaproteobacteria</taxon>
        <taxon>Parvularculales</taxon>
        <taxon>Parvularculaceae</taxon>
        <taxon>Aquisalinus</taxon>
    </lineage>
</organism>
<evidence type="ECO:0000256" key="2">
    <source>
        <dbReference type="SAM" id="SignalP"/>
    </source>
</evidence>
<dbReference type="InterPro" id="IPR016980">
    <property type="entry name" value="S-AdoMet-dep_MeTrfase_Alr7345"/>
</dbReference>
<evidence type="ECO:0000256" key="1">
    <source>
        <dbReference type="SAM" id="MobiDB-lite"/>
    </source>
</evidence>
<keyword evidence="2" id="KW-0732">Signal</keyword>
<feature type="chain" id="PRO_5035292750" evidence="2">
    <location>
        <begin position="26"/>
        <end position="308"/>
    </location>
</feature>
<feature type="compositionally biased region" description="Low complexity" evidence="1">
    <location>
        <begin position="32"/>
        <end position="42"/>
    </location>
</feature>
<dbReference type="GO" id="GO:0032259">
    <property type="term" value="P:methylation"/>
    <property type="evidence" value="ECO:0007669"/>
    <property type="project" value="UniProtKB-KW"/>
</dbReference>
<keyword evidence="6" id="KW-1185">Reference proteome</keyword>
<dbReference type="AlphaFoldDB" id="A0A8J3EPT4"/>
<gene>
    <name evidence="4" type="ORF">FF098_001165</name>
    <name evidence="3" type="ORF">GCM10011355_02350</name>
</gene>
<feature type="signal peptide" evidence="2">
    <location>
        <begin position="1"/>
        <end position="25"/>
    </location>
</feature>
<reference evidence="4 6" key="2">
    <citation type="submission" date="2020-02" db="EMBL/GenBank/DDBJ databases">
        <title>Genome sequence of Parvularcula flava strain NH6-79.</title>
        <authorList>
            <person name="Abdul Karim M.H."/>
            <person name="Lam M.Q."/>
            <person name="Chen S.J."/>
            <person name="Yahya A."/>
            <person name="Shahir S."/>
            <person name="Shamsir M.S."/>
            <person name="Chong C.S."/>
        </authorList>
    </citation>
    <scope>NUCLEOTIDE SEQUENCE [LARGE SCALE GENOMIC DNA]</scope>
    <source>
        <strain evidence="4 6">NH6-79</strain>
    </source>
</reference>
<dbReference type="EMBL" id="VCJR02000001">
    <property type="protein sequence ID" value="NHK26512.1"/>
    <property type="molecule type" value="Genomic_DNA"/>
</dbReference>
<dbReference type="InterPro" id="IPR029063">
    <property type="entry name" value="SAM-dependent_MTases_sf"/>
</dbReference>
<proteinExistence type="predicted"/>
<feature type="region of interest" description="Disordered" evidence="1">
    <location>
        <begin position="32"/>
        <end position="53"/>
    </location>
</feature>
<dbReference type="PIRSF" id="PIRSF031679">
    <property type="entry name" value="Mtase_Alr7345_prd"/>
    <property type="match status" value="1"/>
</dbReference>
<keyword evidence="3" id="KW-0489">Methyltransferase</keyword>
<sequence>MGIETMKYTASILALLMAGTLAACSAETTDSADNTAADSAPAQETMDTETTAQAPTLEEIVSSDQRPAEYAARDQYRNPVETLEFFGIEPDMTVVEVWPGGGWYAHILAPYLEQGGGDYIAAGFEIGDSERARQSFESFQSAMSEYGDVDFTVLSANADGVAPEGSADMVLTFRNVHNWMSGGFADKAFEDFYAALKPGGTLGVVEHRLPEDRAEDAEGGYVKESAVIAMAEAAGFQFVEASEINANPADTADHPFGVWTLPPNSRSSNYGEDPDPEFDGSKYLEIGESDRMTLKFSKPVTADGAMLE</sequence>
<dbReference type="Gene3D" id="3.40.50.150">
    <property type="entry name" value="Vaccinia Virus protein VP39"/>
    <property type="match status" value="1"/>
</dbReference>
<dbReference type="PROSITE" id="PS51257">
    <property type="entry name" value="PROKAR_LIPOPROTEIN"/>
    <property type="match status" value="1"/>
</dbReference>
<keyword evidence="3" id="KW-0808">Transferase</keyword>
<feature type="region of interest" description="Disordered" evidence="1">
    <location>
        <begin position="249"/>
        <end position="281"/>
    </location>
</feature>
<dbReference type="Proteomes" id="UP000818603">
    <property type="component" value="Unassembled WGS sequence"/>
</dbReference>
<dbReference type="GO" id="GO:0008168">
    <property type="term" value="F:methyltransferase activity"/>
    <property type="evidence" value="ECO:0007669"/>
    <property type="project" value="UniProtKB-KW"/>
</dbReference>
<protein>
    <submittedName>
        <fullName evidence="3 4">Methyltransferase</fullName>
    </submittedName>
</protein>
<dbReference type="EMBL" id="BMGZ01000001">
    <property type="protein sequence ID" value="GGH92562.1"/>
    <property type="molecule type" value="Genomic_DNA"/>
</dbReference>